<evidence type="ECO:0000313" key="13">
    <source>
        <dbReference type="Proteomes" id="UP001206895"/>
    </source>
</evidence>
<keyword evidence="10" id="KW-1133">Transmembrane helix</keyword>
<dbReference type="InterPro" id="IPR011712">
    <property type="entry name" value="Sig_transdc_His_kin_sub3_dim/P"/>
</dbReference>
<feature type="transmembrane region" description="Helical" evidence="10">
    <location>
        <begin position="113"/>
        <end position="132"/>
    </location>
</feature>
<feature type="transmembrane region" description="Helical" evidence="10">
    <location>
        <begin position="45"/>
        <end position="63"/>
    </location>
</feature>
<dbReference type="Proteomes" id="UP001206895">
    <property type="component" value="Unassembled WGS sequence"/>
</dbReference>
<dbReference type="Pfam" id="PF07730">
    <property type="entry name" value="HisKA_3"/>
    <property type="match status" value="1"/>
</dbReference>
<evidence type="ECO:0000256" key="1">
    <source>
        <dbReference type="ARBA" id="ARBA00000085"/>
    </source>
</evidence>
<evidence type="ECO:0000313" key="12">
    <source>
        <dbReference type="EMBL" id="MCP2178447.1"/>
    </source>
</evidence>
<dbReference type="InterPro" id="IPR036890">
    <property type="entry name" value="HATPase_C_sf"/>
</dbReference>
<dbReference type="Gene3D" id="1.20.5.1930">
    <property type="match status" value="1"/>
</dbReference>
<proteinExistence type="predicted"/>
<reference evidence="12 13" key="1">
    <citation type="submission" date="2022-06" db="EMBL/GenBank/DDBJ databases">
        <title>Genomic Encyclopedia of Archaeal and Bacterial Type Strains, Phase II (KMG-II): from individual species to whole genera.</title>
        <authorList>
            <person name="Goeker M."/>
        </authorList>
    </citation>
    <scope>NUCLEOTIDE SEQUENCE [LARGE SCALE GENOMIC DNA]</scope>
    <source>
        <strain evidence="12 13">DSM 44693</strain>
    </source>
</reference>
<evidence type="ECO:0000256" key="6">
    <source>
        <dbReference type="ARBA" id="ARBA00022777"/>
    </source>
</evidence>
<organism evidence="12 13">
    <name type="scientific">Williamsia maris</name>
    <dbReference type="NCBI Taxonomy" id="72806"/>
    <lineage>
        <taxon>Bacteria</taxon>
        <taxon>Bacillati</taxon>
        <taxon>Actinomycetota</taxon>
        <taxon>Actinomycetes</taxon>
        <taxon>Mycobacteriales</taxon>
        <taxon>Nocardiaceae</taxon>
        <taxon>Williamsia</taxon>
    </lineage>
</organism>
<evidence type="ECO:0000256" key="4">
    <source>
        <dbReference type="ARBA" id="ARBA00022679"/>
    </source>
</evidence>
<keyword evidence="8" id="KW-0902">Two-component regulatory system</keyword>
<evidence type="ECO:0000256" key="2">
    <source>
        <dbReference type="ARBA" id="ARBA00012438"/>
    </source>
</evidence>
<dbReference type="PANTHER" id="PTHR24421">
    <property type="entry name" value="NITRATE/NITRITE SENSOR PROTEIN NARX-RELATED"/>
    <property type="match status" value="1"/>
</dbReference>
<evidence type="ECO:0000256" key="10">
    <source>
        <dbReference type="SAM" id="Phobius"/>
    </source>
</evidence>
<dbReference type="InterPro" id="IPR050482">
    <property type="entry name" value="Sensor_HK_TwoCompSys"/>
</dbReference>
<protein>
    <recommendedName>
        <fullName evidence="2">histidine kinase</fullName>
        <ecNumber evidence="2">2.7.13.3</ecNumber>
    </recommendedName>
</protein>
<dbReference type="PANTHER" id="PTHR24421:SF10">
    <property type="entry name" value="NITRATE_NITRITE SENSOR PROTEIN NARQ"/>
    <property type="match status" value="1"/>
</dbReference>
<keyword evidence="3" id="KW-0597">Phosphoprotein</keyword>
<feature type="domain" description="Signal transduction histidine kinase subgroup 3 dimerisation and phosphoacceptor" evidence="11">
    <location>
        <begin position="192"/>
        <end position="253"/>
    </location>
</feature>
<keyword evidence="5" id="KW-0547">Nucleotide-binding</keyword>
<sequence length="416" mass="43363">MWSRMAGRPRLRDLVVCLAFLALGLVLYAADLTVIGGNSGSPFDMPRWLALITLAAACAVQSMRSTEPGLSFALCLVVVGVDVALAQSISVWLVLSDVAYAVALYAGRRTVHVMYATVGAITVLAVASVLAVDGSWRSVLLILLWLLALVISPIGYGRAIAEHRLAAQSERERSLAVAQLAARDRADAVADERRRLARDLHDIVAGHLSGIALQSAAALRAGPGSPITAEVLASVRSNSVEALGEMRTMIEVLGGVDAETGTDGEQEQSRRTASLRRLDRLVTTARTAGSPVTITGSAPPALPPSVDVCAYRIVAEALTNAARHAPAQPISVSLDATGTDLAVTVRNPLTGGDHPADTGRPSHGLVNMALRAESVGGRCSGGPQGDWWVVDASLPLRSDGTPVDHTPGVDAPGVSR</sequence>
<keyword evidence="10" id="KW-0472">Membrane</keyword>
<evidence type="ECO:0000256" key="9">
    <source>
        <dbReference type="SAM" id="MobiDB-lite"/>
    </source>
</evidence>
<evidence type="ECO:0000256" key="7">
    <source>
        <dbReference type="ARBA" id="ARBA00022840"/>
    </source>
</evidence>
<dbReference type="EMBL" id="JAMTCJ010000004">
    <property type="protein sequence ID" value="MCP2178447.1"/>
    <property type="molecule type" value="Genomic_DNA"/>
</dbReference>
<keyword evidence="7" id="KW-0067">ATP-binding</keyword>
<evidence type="ECO:0000256" key="5">
    <source>
        <dbReference type="ARBA" id="ARBA00022741"/>
    </source>
</evidence>
<evidence type="ECO:0000256" key="3">
    <source>
        <dbReference type="ARBA" id="ARBA00022553"/>
    </source>
</evidence>
<keyword evidence="10" id="KW-0812">Transmembrane</keyword>
<gene>
    <name evidence="12" type="ORF">LX13_004288</name>
</gene>
<feature type="transmembrane region" description="Helical" evidence="10">
    <location>
        <begin position="139"/>
        <end position="156"/>
    </location>
</feature>
<dbReference type="SUPFAM" id="SSF55874">
    <property type="entry name" value="ATPase domain of HSP90 chaperone/DNA topoisomerase II/histidine kinase"/>
    <property type="match status" value="1"/>
</dbReference>
<dbReference type="CDD" id="cd16917">
    <property type="entry name" value="HATPase_UhpB-NarQ-NarX-like"/>
    <property type="match status" value="1"/>
</dbReference>
<feature type="transmembrane region" description="Helical" evidence="10">
    <location>
        <begin position="70"/>
        <end position="93"/>
    </location>
</feature>
<keyword evidence="4" id="KW-0808">Transferase</keyword>
<evidence type="ECO:0000256" key="8">
    <source>
        <dbReference type="ARBA" id="ARBA00023012"/>
    </source>
</evidence>
<name>A0ABT1HKJ0_9NOCA</name>
<dbReference type="EC" id="2.7.13.3" evidence="2"/>
<feature type="region of interest" description="Disordered" evidence="9">
    <location>
        <begin position="395"/>
        <end position="416"/>
    </location>
</feature>
<keyword evidence="6 12" id="KW-0418">Kinase</keyword>
<dbReference type="GO" id="GO:0016301">
    <property type="term" value="F:kinase activity"/>
    <property type="evidence" value="ECO:0007669"/>
    <property type="project" value="UniProtKB-KW"/>
</dbReference>
<comment type="catalytic activity">
    <reaction evidence="1">
        <text>ATP + protein L-histidine = ADP + protein N-phospho-L-histidine.</text>
        <dbReference type="EC" id="2.7.13.3"/>
    </reaction>
</comment>
<evidence type="ECO:0000259" key="11">
    <source>
        <dbReference type="Pfam" id="PF07730"/>
    </source>
</evidence>
<accession>A0ABT1HKJ0</accession>
<comment type="caution">
    <text evidence="12">The sequence shown here is derived from an EMBL/GenBank/DDBJ whole genome shotgun (WGS) entry which is preliminary data.</text>
</comment>
<dbReference type="Gene3D" id="3.30.565.10">
    <property type="entry name" value="Histidine kinase-like ATPase, C-terminal domain"/>
    <property type="match status" value="1"/>
</dbReference>
<keyword evidence="13" id="KW-1185">Reference proteome</keyword>